<evidence type="ECO:0000259" key="3">
    <source>
        <dbReference type="PROSITE" id="PS51228"/>
    </source>
</evidence>
<evidence type="ECO:0000256" key="1">
    <source>
        <dbReference type="ARBA" id="ARBA00023121"/>
    </source>
</evidence>
<keyword evidence="2" id="KW-0472">Membrane</keyword>
<evidence type="ECO:0000313" key="4">
    <source>
        <dbReference type="EMBL" id="KKA30098.1"/>
    </source>
</evidence>
<proteinExistence type="predicted"/>
<evidence type="ECO:0000256" key="2">
    <source>
        <dbReference type="SAM" id="Phobius"/>
    </source>
</evidence>
<dbReference type="OrthoDB" id="346910at2759"/>
<dbReference type="PROSITE" id="PS51228">
    <property type="entry name" value="ACB_2"/>
    <property type="match status" value="1"/>
</dbReference>
<comment type="caution">
    <text evidence="4">The sequence shown here is derived from an EMBL/GenBank/DDBJ whole genome shotgun (WGS) entry which is preliminary data.</text>
</comment>
<dbReference type="Pfam" id="PF00887">
    <property type="entry name" value="ACBP"/>
    <property type="match status" value="1"/>
</dbReference>
<dbReference type="InterPro" id="IPR000582">
    <property type="entry name" value="Acyl-CoA-binding_protein"/>
</dbReference>
<feature type="transmembrane region" description="Helical" evidence="2">
    <location>
        <begin position="249"/>
        <end position="271"/>
    </location>
</feature>
<dbReference type="PANTHER" id="PTHR23310:SF133">
    <property type="entry name" value="COA BINDING PROTEIN, PUTATIVE (AFU_ORTHOLOGUE AFUA_1G12300)-RELATED"/>
    <property type="match status" value="1"/>
</dbReference>
<dbReference type="PANTHER" id="PTHR23310">
    <property type="entry name" value="ACYL-COA-BINDING PROTEIN, ACBP"/>
    <property type="match status" value="1"/>
</dbReference>
<name>A0A0F4ZJP1_9PEZI</name>
<gene>
    <name evidence="4" type="ORF">TD95_003052</name>
</gene>
<reference evidence="4 5" key="1">
    <citation type="submission" date="2015-03" db="EMBL/GenBank/DDBJ databases">
        <authorList>
            <person name="Radwan O."/>
            <person name="Al-Naeli F.A."/>
            <person name="Rendon G.A."/>
            <person name="Fields C."/>
        </authorList>
    </citation>
    <scope>NUCLEOTIDE SEQUENCE [LARGE SCALE GENOMIC DNA]</scope>
    <source>
        <strain evidence="4">CR-DP1</strain>
    </source>
</reference>
<organism evidence="4 5">
    <name type="scientific">Thielaviopsis punctulata</name>
    <dbReference type="NCBI Taxonomy" id="72032"/>
    <lineage>
        <taxon>Eukaryota</taxon>
        <taxon>Fungi</taxon>
        <taxon>Dikarya</taxon>
        <taxon>Ascomycota</taxon>
        <taxon>Pezizomycotina</taxon>
        <taxon>Sordariomycetes</taxon>
        <taxon>Hypocreomycetidae</taxon>
        <taxon>Microascales</taxon>
        <taxon>Ceratocystidaceae</taxon>
        <taxon>Thielaviopsis</taxon>
    </lineage>
</organism>
<sequence>MADSIDRVFVHALGALKQMPKTGSAKPPVDDRLRLYGLYKQAMEGDVDGVMDRPSKAVGITKEELKREQGKWDAWNSQKSLSRTEAKRKYVEALIEILNRYATTTSGKELVSELEFVWDQVKNNAPSLSDTAPFVDSQQLLPIEADDEAVAADSSEPMPLKVLRPMSEVDEAERQSERRLIHDAEFDDDDDPDNNDQDDASVISGRWARRVEKALVKLSTEVVALREQISTAREWRARKAMTFRAWAEWFVWLVAKHVAADVVVTCVVLIWMRRRGDRRLEDLVRGILRLAREYVRKIVPSR</sequence>
<keyword evidence="2" id="KW-1133">Transmembrane helix</keyword>
<dbReference type="GO" id="GO:0006631">
    <property type="term" value="P:fatty acid metabolic process"/>
    <property type="evidence" value="ECO:0007669"/>
    <property type="project" value="TreeGrafter"/>
</dbReference>
<dbReference type="EMBL" id="LAEV01000505">
    <property type="protein sequence ID" value="KKA30098.1"/>
    <property type="molecule type" value="Genomic_DNA"/>
</dbReference>
<protein>
    <recommendedName>
        <fullName evidence="3">ACB domain-containing protein</fullName>
    </recommendedName>
</protein>
<keyword evidence="5" id="KW-1185">Reference proteome</keyword>
<dbReference type="AlphaFoldDB" id="A0A0F4ZJP1"/>
<dbReference type="GO" id="GO:0000062">
    <property type="term" value="F:fatty-acyl-CoA binding"/>
    <property type="evidence" value="ECO:0007669"/>
    <property type="project" value="InterPro"/>
</dbReference>
<evidence type="ECO:0000313" key="5">
    <source>
        <dbReference type="Proteomes" id="UP000033483"/>
    </source>
</evidence>
<dbReference type="InterPro" id="IPR014352">
    <property type="entry name" value="FERM/acyl-CoA-bd_prot_sf"/>
</dbReference>
<dbReference type="InterPro" id="IPR035984">
    <property type="entry name" value="Acyl-CoA-binding_sf"/>
</dbReference>
<dbReference type="SUPFAM" id="SSF47027">
    <property type="entry name" value="Acyl-CoA binding protein"/>
    <property type="match status" value="1"/>
</dbReference>
<dbReference type="Proteomes" id="UP000033483">
    <property type="component" value="Unassembled WGS sequence"/>
</dbReference>
<feature type="domain" description="ACB" evidence="3">
    <location>
        <begin position="5"/>
        <end position="103"/>
    </location>
</feature>
<keyword evidence="1" id="KW-0446">Lipid-binding</keyword>
<keyword evidence="2" id="KW-0812">Transmembrane</keyword>
<accession>A0A0F4ZJP1</accession>
<dbReference type="Gene3D" id="1.20.80.10">
    <property type="match status" value="1"/>
</dbReference>